<evidence type="ECO:0000313" key="11">
    <source>
        <dbReference type="Proteomes" id="UP000077315"/>
    </source>
</evidence>
<evidence type="ECO:0008006" key="12">
    <source>
        <dbReference type="Google" id="ProtNLM"/>
    </source>
</evidence>
<name>A0A167PIN3_PHYB8</name>
<dbReference type="InterPro" id="IPR022535">
    <property type="entry name" value="Golgi_pH-regulator_cons_dom"/>
</dbReference>
<dbReference type="OrthoDB" id="264392at2759"/>
<feature type="transmembrane region" description="Helical" evidence="7">
    <location>
        <begin position="113"/>
        <end position="133"/>
    </location>
</feature>
<feature type="domain" description="Abscisic acid G-protein coupled receptor-like" evidence="8">
    <location>
        <begin position="284"/>
        <end position="455"/>
    </location>
</feature>
<keyword evidence="4 7" id="KW-0472">Membrane</keyword>
<dbReference type="Proteomes" id="UP000077315">
    <property type="component" value="Unassembled WGS sequence"/>
</dbReference>
<evidence type="ECO:0000256" key="1">
    <source>
        <dbReference type="ARBA" id="ARBA00004141"/>
    </source>
</evidence>
<gene>
    <name evidence="10" type="ORF">PHYBLDRAFT_79150</name>
</gene>
<evidence type="ECO:0000256" key="7">
    <source>
        <dbReference type="SAM" id="Phobius"/>
    </source>
</evidence>
<dbReference type="Pfam" id="PF12430">
    <property type="entry name" value="ABA_GPCR"/>
    <property type="match status" value="1"/>
</dbReference>
<feature type="transmembrane region" description="Helical" evidence="7">
    <location>
        <begin position="6"/>
        <end position="29"/>
    </location>
</feature>
<evidence type="ECO:0000259" key="8">
    <source>
        <dbReference type="Pfam" id="PF12430"/>
    </source>
</evidence>
<keyword evidence="3 7" id="KW-1133">Transmembrane helix</keyword>
<evidence type="ECO:0000256" key="2">
    <source>
        <dbReference type="ARBA" id="ARBA00022692"/>
    </source>
</evidence>
<evidence type="ECO:0000256" key="5">
    <source>
        <dbReference type="SAM" id="Coils"/>
    </source>
</evidence>
<organism evidence="10 11">
    <name type="scientific">Phycomyces blakesleeanus (strain ATCC 8743b / DSM 1359 / FGSC 10004 / NBRC 33097 / NRRL 1555)</name>
    <dbReference type="NCBI Taxonomy" id="763407"/>
    <lineage>
        <taxon>Eukaryota</taxon>
        <taxon>Fungi</taxon>
        <taxon>Fungi incertae sedis</taxon>
        <taxon>Mucoromycota</taxon>
        <taxon>Mucoromycotina</taxon>
        <taxon>Mucoromycetes</taxon>
        <taxon>Mucorales</taxon>
        <taxon>Phycomycetaceae</taxon>
        <taxon>Phycomyces</taxon>
    </lineage>
</organism>
<dbReference type="AlphaFoldDB" id="A0A167PIN3"/>
<dbReference type="RefSeq" id="XP_018296056.1">
    <property type="nucleotide sequence ID" value="XM_018443435.1"/>
</dbReference>
<feature type="coiled-coil region" evidence="5">
    <location>
        <begin position="244"/>
        <end position="278"/>
    </location>
</feature>
<dbReference type="STRING" id="763407.A0A167PIN3"/>
<dbReference type="GO" id="GO:0016020">
    <property type="term" value="C:membrane"/>
    <property type="evidence" value="ECO:0007669"/>
    <property type="project" value="UniProtKB-SubCell"/>
</dbReference>
<dbReference type="Pfam" id="PF12537">
    <property type="entry name" value="GPHR_N"/>
    <property type="match status" value="1"/>
</dbReference>
<feature type="transmembrane region" description="Helical" evidence="7">
    <location>
        <begin position="434"/>
        <end position="456"/>
    </location>
</feature>
<dbReference type="InParanoid" id="A0A167PIN3"/>
<feature type="domain" description="Golgi pH regulator conserved" evidence="9">
    <location>
        <begin position="154"/>
        <end position="211"/>
    </location>
</feature>
<feature type="transmembrane region" description="Helical" evidence="7">
    <location>
        <begin position="353"/>
        <end position="370"/>
    </location>
</feature>
<feature type="transmembrane region" description="Helical" evidence="7">
    <location>
        <begin position="391"/>
        <end position="414"/>
    </location>
</feature>
<dbReference type="EMBL" id="KV440974">
    <property type="protein sequence ID" value="OAD78016.1"/>
    <property type="molecule type" value="Genomic_DNA"/>
</dbReference>
<feature type="transmembrane region" description="Helical" evidence="7">
    <location>
        <begin position="292"/>
        <end position="309"/>
    </location>
</feature>
<feature type="transmembrane region" description="Helical" evidence="7">
    <location>
        <begin position="153"/>
        <end position="174"/>
    </location>
</feature>
<dbReference type="PANTHER" id="PTHR15948:SF0">
    <property type="entry name" value="GOLGI PH REGULATOR A-RELATED"/>
    <property type="match status" value="1"/>
</dbReference>
<evidence type="ECO:0000256" key="3">
    <source>
        <dbReference type="ARBA" id="ARBA00022989"/>
    </source>
</evidence>
<evidence type="ECO:0000256" key="6">
    <source>
        <dbReference type="SAM" id="MobiDB-lite"/>
    </source>
</evidence>
<evidence type="ECO:0000259" key="9">
    <source>
        <dbReference type="Pfam" id="PF12537"/>
    </source>
</evidence>
<feature type="transmembrane region" description="Helical" evidence="7">
    <location>
        <begin position="50"/>
        <end position="70"/>
    </location>
</feature>
<feature type="region of interest" description="Disordered" evidence="6">
    <location>
        <begin position="217"/>
        <end position="236"/>
    </location>
</feature>
<feature type="transmembrane region" description="Helical" evidence="7">
    <location>
        <begin position="82"/>
        <end position="101"/>
    </location>
</feature>
<reference evidence="11" key="1">
    <citation type="submission" date="2015-06" db="EMBL/GenBank/DDBJ databases">
        <title>Expansion of signal transduction pathways in fungi by whole-genome duplication.</title>
        <authorList>
            <consortium name="DOE Joint Genome Institute"/>
            <person name="Corrochano L.M."/>
            <person name="Kuo A."/>
            <person name="Marcet-Houben M."/>
            <person name="Polaino S."/>
            <person name="Salamov A."/>
            <person name="Villalobos J.M."/>
            <person name="Alvarez M.I."/>
            <person name="Avalos J."/>
            <person name="Benito E.P."/>
            <person name="Benoit I."/>
            <person name="Burger G."/>
            <person name="Camino L.P."/>
            <person name="Canovas D."/>
            <person name="Cerda-Olmedo E."/>
            <person name="Cheng J.-F."/>
            <person name="Dominguez A."/>
            <person name="Elias M."/>
            <person name="Eslava A.P."/>
            <person name="Glaser F."/>
            <person name="Grimwood J."/>
            <person name="Gutierrez G."/>
            <person name="Heitman J."/>
            <person name="Henrissat B."/>
            <person name="Iturriaga E.A."/>
            <person name="Lang B.F."/>
            <person name="Lavin J.L."/>
            <person name="Lee S."/>
            <person name="Li W."/>
            <person name="Lindquist E."/>
            <person name="Lopez-Garcia S."/>
            <person name="Luque E.M."/>
            <person name="Marcos A.T."/>
            <person name="Martin J."/>
            <person name="McCluskey K."/>
            <person name="Medina H.R."/>
            <person name="Miralles-Duran A."/>
            <person name="Miyazaki A."/>
            <person name="Munoz-Torres E."/>
            <person name="Oguiza J.A."/>
            <person name="Ohm R."/>
            <person name="Olmedo M."/>
            <person name="Orejas M."/>
            <person name="Ortiz-Castellanos L."/>
            <person name="Pisabarro A.G."/>
            <person name="Rodriguez-Romero J."/>
            <person name="Ruiz-Herrera J."/>
            <person name="Ruiz-Vazquez R."/>
            <person name="Sanz C."/>
            <person name="Schackwitz W."/>
            <person name="Schmutz J."/>
            <person name="Shahriari M."/>
            <person name="Shelest E."/>
            <person name="Silva-Franco F."/>
            <person name="Soanes D."/>
            <person name="Syed K."/>
            <person name="Tagua V.G."/>
            <person name="Talbot N.J."/>
            <person name="Thon M."/>
            <person name="De vries R.P."/>
            <person name="Wiebenga A."/>
            <person name="Yadav J.S."/>
            <person name="Braun E.L."/>
            <person name="Baker S."/>
            <person name="Garre V."/>
            <person name="Horwitz B."/>
            <person name="Torres-Martinez S."/>
            <person name="Idnurm A."/>
            <person name="Herrera-Estrella A."/>
            <person name="Gabaldon T."/>
            <person name="Grigoriev I.V."/>
        </authorList>
    </citation>
    <scope>NUCLEOTIDE SEQUENCE [LARGE SCALE GENOMIC DNA]</scope>
    <source>
        <strain evidence="11">NRRL 1555(-)</strain>
    </source>
</reference>
<dbReference type="VEuPathDB" id="FungiDB:PHYBLDRAFT_79150"/>
<dbReference type="GeneID" id="29004340"/>
<comment type="subcellular location">
    <subcellularLocation>
        <location evidence="1">Membrane</location>
        <topology evidence="1">Multi-pass membrane protein</topology>
    </subcellularLocation>
</comment>
<accession>A0A167PIN3</accession>
<evidence type="ECO:0000313" key="10">
    <source>
        <dbReference type="EMBL" id="OAD78016.1"/>
    </source>
</evidence>
<sequence>MSLIDGIIILLIQLILLTLGTNLATRLLFKGYVPPSTFTQFTNNLIGPHIIFAISLSCSCTLFLLVFAEISNVFSKTTRWHYWQWNLNVLLILVILVIPWYQVYTFLRHSRGWRTKSAAYTTTFVWIIYMYLFEHIGHISQGDTSGYTWLEIGIFRVSIIGITLIAALSGFGVVNTPYTTWAAYTKQVSERDYSIAEHAYEQTKKMIQERSVQLKKLQSQSEEQQPETKASSSKMSQWISSLMNRTNTRELDQLEIEISQMEGLATSMKANLEELARARVKSQFSQTWKGQCWNLVGSVFTVYCVYRLIVTSFNVITRRVGSNDPITNMISLMISHFDKEGSKLDISFWSQQLSFWFAGIIVFGSVRGFLQILTRIMRSWSNKMSISTSTLLLCVAHMMGLYFLSSVLMMQTSLPYDYRYLVSSSLGHIEFDYFRRWSDIIFMIASLLTGLVLFVINQTSDVQSLAADFADMNFLSAESGLNSIPDSRVK</sequence>
<dbReference type="InterPro" id="IPR025969">
    <property type="entry name" value="ABA_GPCR_dom"/>
</dbReference>
<protein>
    <recommendedName>
        <fullName evidence="12">Golgi pH regulator</fullName>
    </recommendedName>
</protein>
<evidence type="ECO:0000256" key="4">
    <source>
        <dbReference type="ARBA" id="ARBA00023136"/>
    </source>
</evidence>
<keyword evidence="11" id="KW-1185">Reference proteome</keyword>
<proteinExistence type="predicted"/>
<keyword evidence="5" id="KW-0175">Coiled coil</keyword>
<dbReference type="PANTHER" id="PTHR15948">
    <property type="entry name" value="G-PROTEIN COUPLED RECEPTOR 89-RELATED"/>
    <property type="match status" value="1"/>
</dbReference>
<keyword evidence="2 7" id="KW-0812">Transmembrane</keyword>
<dbReference type="InterPro" id="IPR015672">
    <property type="entry name" value="GPHR/GTG"/>
</dbReference>